<dbReference type="AlphaFoldDB" id="A0A3P7NX43"/>
<evidence type="ECO:0000256" key="8">
    <source>
        <dbReference type="ARBA" id="ARBA00022840"/>
    </source>
</evidence>
<feature type="binding site" evidence="12">
    <location>
        <position position="287"/>
    </location>
    <ligand>
        <name>K(+)</name>
        <dbReference type="ChEBI" id="CHEBI:29103"/>
    </ligand>
</feature>
<dbReference type="PROSITE" id="PS00583">
    <property type="entry name" value="PFKB_KINASES_1"/>
    <property type="match status" value="1"/>
</dbReference>
<dbReference type="Proteomes" id="UP000279029">
    <property type="component" value="Chromosome"/>
</dbReference>
<dbReference type="GO" id="GO:0004747">
    <property type="term" value="F:ribokinase activity"/>
    <property type="evidence" value="ECO:0007669"/>
    <property type="project" value="UniProtKB-UniRule"/>
</dbReference>
<dbReference type="InterPro" id="IPR029056">
    <property type="entry name" value="Ribokinase-like"/>
</dbReference>
<dbReference type="EC" id="2.7.1.15" evidence="2 12"/>
<comment type="subunit">
    <text evidence="12">Homodimer.</text>
</comment>
<feature type="binding site" evidence="12">
    <location>
        <begin position="41"/>
        <end position="45"/>
    </location>
    <ligand>
        <name>substrate</name>
    </ligand>
</feature>
<evidence type="ECO:0000256" key="9">
    <source>
        <dbReference type="ARBA" id="ARBA00022842"/>
    </source>
</evidence>
<protein>
    <recommendedName>
        <fullName evidence="3 12">Ribokinase</fullName>
        <shortName evidence="12">RK</shortName>
        <ecNumber evidence="2 12">2.7.1.15</ecNumber>
    </recommendedName>
</protein>
<evidence type="ECO:0000256" key="11">
    <source>
        <dbReference type="ARBA" id="ARBA00023277"/>
    </source>
</evidence>
<keyword evidence="5 12" id="KW-0479">Metal-binding</keyword>
<evidence type="ECO:0000256" key="1">
    <source>
        <dbReference type="ARBA" id="ARBA00005380"/>
    </source>
</evidence>
<keyword evidence="12" id="KW-0963">Cytoplasm</keyword>
<dbReference type="InterPro" id="IPR011877">
    <property type="entry name" value="Ribokinase"/>
</dbReference>
<gene>
    <name evidence="12 14" type="primary">rbsK</name>
    <name evidence="14" type="ORF">PATL70BA_1903</name>
</gene>
<comment type="similarity">
    <text evidence="12">Belongs to the carbohydrate kinase PfkB family. Ribokinase subfamily.</text>
</comment>
<dbReference type="SUPFAM" id="SSF53613">
    <property type="entry name" value="Ribokinase-like"/>
    <property type="match status" value="1"/>
</dbReference>
<keyword evidence="8 12" id="KW-0067">ATP-binding</keyword>
<sequence length="303" mass="32538">MKEGYITVIGSLNYDMLINQERLPYKGETYTAESITYEGGGKGSNQAVQCAKLGVPTIILGKVGNDNFGEILVKNLSRYGVATQYIEKSSCATGVGIVHVLNDGSVYATIVAGANYDFGQDDLIKIKEVIDKSQMLILQMEIPIPIIEATIKMAHEKGVYIILNAAPAKTISVDVLGLVDCLVVNESEATFYAGERIDDVTTAINHYKRLKDLVKGIVIITLGENGSILCSDDGYQVIPVTSVSNVIETTGAGDSYIGTFAYAKYQGYTDEQACILASKAAAITITKVGAQCAMPYLDDLESK</sequence>
<dbReference type="KEGG" id="cbar:PATL70BA_1903"/>
<evidence type="ECO:0000256" key="7">
    <source>
        <dbReference type="ARBA" id="ARBA00022777"/>
    </source>
</evidence>
<dbReference type="InterPro" id="IPR002139">
    <property type="entry name" value="Ribo/fructo_kinase"/>
</dbReference>
<dbReference type="OrthoDB" id="9775849at2"/>
<reference evidence="14 15" key="1">
    <citation type="submission" date="2018-09" db="EMBL/GenBank/DDBJ databases">
        <authorList>
            <person name="Postec A."/>
        </authorList>
    </citation>
    <scope>NUCLEOTIDE SEQUENCE [LARGE SCALE GENOMIC DNA]</scope>
    <source>
        <strain evidence="14">70B-A</strain>
    </source>
</reference>
<evidence type="ECO:0000256" key="10">
    <source>
        <dbReference type="ARBA" id="ARBA00022958"/>
    </source>
</evidence>
<dbReference type="RefSeq" id="WP_125137044.1">
    <property type="nucleotide sequence ID" value="NZ_LR130778.1"/>
</dbReference>
<organism evidence="14 15">
    <name type="scientific">Petrocella atlantisensis</name>
    <dbReference type="NCBI Taxonomy" id="2173034"/>
    <lineage>
        <taxon>Bacteria</taxon>
        <taxon>Bacillati</taxon>
        <taxon>Bacillota</taxon>
        <taxon>Clostridia</taxon>
        <taxon>Lachnospirales</taxon>
        <taxon>Vallitaleaceae</taxon>
        <taxon>Petrocella</taxon>
    </lineage>
</organism>
<dbReference type="EMBL" id="LR130778">
    <property type="protein sequence ID" value="VDN47794.1"/>
    <property type="molecule type" value="Genomic_DNA"/>
</dbReference>
<evidence type="ECO:0000256" key="12">
    <source>
        <dbReference type="HAMAP-Rule" id="MF_01987"/>
    </source>
</evidence>
<comment type="caution">
    <text evidence="12">Lacks conserved residue(s) required for the propagation of feature annotation.</text>
</comment>
<feature type="binding site" evidence="12">
    <location>
        <position position="185"/>
    </location>
    <ligand>
        <name>ATP</name>
        <dbReference type="ChEBI" id="CHEBI:30616"/>
    </ligand>
</feature>
<evidence type="ECO:0000313" key="15">
    <source>
        <dbReference type="Proteomes" id="UP000279029"/>
    </source>
</evidence>
<feature type="active site" description="Proton acceptor" evidence="12">
    <location>
        <position position="254"/>
    </location>
</feature>
<feature type="binding site" evidence="12">
    <location>
        <position position="141"/>
    </location>
    <ligand>
        <name>substrate</name>
    </ligand>
</feature>
<dbReference type="InterPro" id="IPR002173">
    <property type="entry name" value="Carboh/pur_kinase_PfkB_CS"/>
</dbReference>
<dbReference type="CDD" id="cd01174">
    <property type="entry name" value="ribokinase"/>
    <property type="match status" value="1"/>
</dbReference>
<name>A0A3P7NX43_9FIRM</name>
<evidence type="ECO:0000256" key="4">
    <source>
        <dbReference type="ARBA" id="ARBA00022679"/>
    </source>
</evidence>
<evidence type="ECO:0000259" key="13">
    <source>
        <dbReference type="Pfam" id="PF00294"/>
    </source>
</evidence>
<comment type="function">
    <text evidence="12">Catalyzes the phosphorylation of ribose at O-5 in a reaction requiring ATP and magnesium. The resulting D-ribose-5-phosphate can then be used either for sythesis of nucleotides, histidine, and tryptophan, or as a component of the pentose phosphate pathway.</text>
</comment>
<dbReference type="UniPathway" id="UPA00916">
    <property type="reaction ID" value="UER00889"/>
</dbReference>
<feature type="binding site" evidence="12">
    <location>
        <position position="250"/>
    </location>
    <ligand>
        <name>K(+)</name>
        <dbReference type="ChEBI" id="CHEBI:29103"/>
    </ligand>
</feature>
<comment type="pathway">
    <text evidence="12">Carbohydrate metabolism; D-ribose degradation; D-ribose 5-phosphate from beta-D-ribopyranose: step 2/2.</text>
</comment>
<keyword evidence="4 12" id="KW-0808">Transferase</keyword>
<evidence type="ECO:0000256" key="5">
    <source>
        <dbReference type="ARBA" id="ARBA00022723"/>
    </source>
</evidence>
<feature type="binding site" evidence="12">
    <location>
        <position position="254"/>
    </location>
    <ligand>
        <name>substrate</name>
    </ligand>
</feature>
<keyword evidence="6 12" id="KW-0547">Nucleotide-binding</keyword>
<evidence type="ECO:0000256" key="6">
    <source>
        <dbReference type="ARBA" id="ARBA00022741"/>
    </source>
</evidence>
<keyword evidence="15" id="KW-1185">Reference proteome</keyword>
<dbReference type="PRINTS" id="PR00990">
    <property type="entry name" value="RIBOKINASE"/>
</dbReference>
<feature type="binding site" evidence="12">
    <location>
        <begin position="13"/>
        <end position="15"/>
    </location>
    <ligand>
        <name>substrate</name>
    </ligand>
</feature>
<dbReference type="GO" id="GO:0019303">
    <property type="term" value="P:D-ribose catabolic process"/>
    <property type="evidence" value="ECO:0007669"/>
    <property type="project" value="UniProtKB-UniRule"/>
</dbReference>
<dbReference type="Gene3D" id="3.40.1190.20">
    <property type="match status" value="1"/>
</dbReference>
<evidence type="ECO:0000256" key="2">
    <source>
        <dbReference type="ARBA" id="ARBA00012035"/>
    </source>
</evidence>
<dbReference type="GO" id="GO:0005737">
    <property type="term" value="C:cytoplasm"/>
    <property type="evidence" value="ECO:0007669"/>
    <property type="project" value="UniProtKB-SubCell"/>
</dbReference>
<comment type="activity regulation">
    <text evidence="12">Activated by a monovalent cation that binds near, but not in, the active site. The most likely occupant of the site in vivo is potassium. Ion binding induces a conformational change that may alter substrate affinity.</text>
</comment>
<keyword evidence="7 12" id="KW-0418">Kinase</keyword>
<comment type="catalytic activity">
    <reaction evidence="12">
        <text>D-ribose + ATP = D-ribose 5-phosphate + ADP + H(+)</text>
        <dbReference type="Rhea" id="RHEA:13697"/>
        <dbReference type="ChEBI" id="CHEBI:15378"/>
        <dbReference type="ChEBI" id="CHEBI:30616"/>
        <dbReference type="ChEBI" id="CHEBI:47013"/>
        <dbReference type="ChEBI" id="CHEBI:78346"/>
        <dbReference type="ChEBI" id="CHEBI:456216"/>
        <dbReference type="EC" id="2.7.1.15"/>
    </reaction>
</comment>
<keyword evidence="11 12" id="KW-0119">Carbohydrate metabolism</keyword>
<evidence type="ECO:0000256" key="3">
    <source>
        <dbReference type="ARBA" id="ARBA00016943"/>
    </source>
</evidence>
<dbReference type="HAMAP" id="MF_01987">
    <property type="entry name" value="Ribokinase"/>
    <property type="match status" value="1"/>
</dbReference>
<comment type="similarity">
    <text evidence="1">Belongs to the carbohydrate kinase pfkB family.</text>
</comment>
<dbReference type="GO" id="GO:0046872">
    <property type="term" value="F:metal ion binding"/>
    <property type="evidence" value="ECO:0007669"/>
    <property type="project" value="UniProtKB-KW"/>
</dbReference>
<dbReference type="InterPro" id="IPR011611">
    <property type="entry name" value="PfkB_dom"/>
</dbReference>
<keyword evidence="9 12" id="KW-0460">Magnesium</keyword>
<comment type="subcellular location">
    <subcellularLocation>
        <location evidence="12">Cytoplasm</location>
    </subcellularLocation>
</comment>
<dbReference type="PANTHER" id="PTHR10584">
    <property type="entry name" value="SUGAR KINASE"/>
    <property type="match status" value="1"/>
</dbReference>
<feature type="binding site" evidence="12">
    <location>
        <begin position="221"/>
        <end position="226"/>
    </location>
    <ligand>
        <name>ATP</name>
        <dbReference type="ChEBI" id="CHEBI:30616"/>
    </ligand>
</feature>
<proteinExistence type="inferred from homology"/>
<dbReference type="Pfam" id="PF00294">
    <property type="entry name" value="PfkB"/>
    <property type="match status" value="1"/>
</dbReference>
<feature type="binding site" evidence="12">
    <location>
        <position position="289"/>
    </location>
    <ligand>
        <name>K(+)</name>
        <dbReference type="ChEBI" id="CHEBI:29103"/>
    </ligand>
</feature>
<accession>A0A3P7NX43</accession>
<dbReference type="GO" id="GO:0005524">
    <property type="term" value="F:ATP binding"/>
    <property type="evidence" value="ECO:0007669"/>
    <property type="project" value="UniProtKB-UniRule"/>
</dbReference>
<feature type="domain" description="Carbohydrate kinase PfkB" evidence="13">
    <location>
        <begin position="5"/>
        <end position="293"/>
    </location>
</feature>
<feature type="binding site" evidence="12">
    <location>
        <position position="284"/>
    </location>
    <ligand>
        <name>K(+)</name>
        <dbReference type="ChEBI" id="CHEBI:29103"/>
    </ligand>
</feature>
<comment type="cofactor">
    <cofactor evidence="12">
        <name>Mg(2+)</name>
        <dbReference type="ChEBI" id="CHEBI:18420"/>
    </cofactor>
    <text evidence="12">Requires a divalent cation, most likely magnesium in vivo, as an electrophilic catalyst to aid phosphoryl group transfer. It is the chelate of the metal and the nucleotide that is the actual substrate.</text>
</comment>
<dbReference type="PANTHER" id="PTHR10584:SF166">
    <property type="entry name" value="RIBOKINASE"/>
    <property type="match status" value="1"/>
</dbReference>
<feature type="binding site" evidence="12">
    <location>
        <begin position="253"/>
        <end position="254"/>
    </location>
    <ligand>
        <name>ATP</name>
        <dbReference type="ChEBI" id="CHEBI:30616"/>
    </ligand>
</feature>
<keyword evidence="10 12" id="KW-0630">Potassium</keyword>
<evidence type="ECO:0000313" key="14">
    <source>
        <dbReference type="EMBL" id="VDN47794.1"/>
    </source>
</evidence>